<feature type="domain" description="AB hydrolase-1" evidence="1">
    <location>
        <begin position="13"/>
        <end position="124"/>
    </location>
</feature>
<dbReference type="Gene3D" id="3.40.50.1820">
    <property type="entry name" value="alpha/beta hydrolase"/>
    <property type="match status" value="1"/>
</dbReference>
<gene>
    <name evidence="2" type="ORF">HW564_08800</name>
</gene>
<organism evidence="2 3">
    <name type="scientific">Ruegeria pomeroyi</name>
    <dbReference type="NCBI Taxonomy" id="89184"/>
    <lineage>
        <taxon>Bacteria</taxon>
        <taxon>Pseudomonadati</taxon>
        <taxon>Pseudomonadota</taxon>
        <taxon>Alphaproteobacteria</taxon>
        <taxon>Rhodobacterales</taxon>
        <taxon>Roseobacteraceae</taxon>
        <taxon>Ruegeria</taxon>
    </lineage>
</organism>
<keyword evidence="2" id="KW-0378">Hydrolase</keyword>
<name>A0A850LG34_9RHOB</name>
<dbReference type="Pfam" id="PF00561">
    <property type="entry name" value="Abhydrolase_1"/>
    <property type="match status" value="1"/>
</dbReference>
<dbReference type="PRINTS" id="PR00111">
    <property type="entry name" value="ABHYDROLASE"/>
</dbReference>
<accession>A0A850LG34</accession>
<dbReference type="EMBL" id="JABXIY010000023">
    <property type="protein sequence ID" value="NVK97011.1"/>
    <property type="molecule type" value="Genomic_DNA"/>
</dbReference>
<dbReference type="AlphaFoldDB" id="A0A850LG34"/>
<dbReference type="InterPro" id="IPR050266">
    <property type="entry name" value="AB_hydrolase_sf"/>
</dbReference>
<evidence type="ECO:0000259" key="1">
    <source>
        <dbReference type="Pfam" id="PF00561"/>
    </source>
</evidence>
<dbReference type="GO" id="GO:0016787">
    <property type="term" value="F:hydrolase activity"/>
    <property type="evidence" value="ECO:0007669"/>
    <property type="project" value="UniProtKB-KW"/>
</dbReference>
<dbReference type="Proteomes" id="UP000565723">
    <property type="component" value="Unassembled WGS sequence"/>
</dbReference>
<evidence type="ECO:0000313" key="2">
    <source>
        <dbReference type="EMBL" id="NVK97011.1"/>
    </source>
</evidence>
<dbReference type="InterPro" id="IPR000073">
    <property type="entry name" value="AB_hydrolase_1"/>
</dbReference>
<sequence length="252" mass="26842">MPGLPYLRAGSGPALVFVHGYLGGAAQWAQEIERFKDAFDVIAPNLPGFGAAADRPGCASIEEMAAAVLGLLDELGIAEFLLVGHSMGGMIAQQMAADRPDAVKRLVLYGTGPLGLMPDRFEPIDTSRERLLADGVDCTIRRIGATWFRAGAAAAAYPLLVEIGARANPQAAMAGLGAMAAWDGRAALPRLSMPTLVLWGDCDKSYRWPQIHTLWSNIPDARLSVVPGTSHAVHLEKPGFFHSILADFLTEP</sequence>
<comment type="caution">
    <text evidence="2">The sequence shown here is derived from an EMBL/GenBank/DDBJ whole genome shotgun (WGS) entry which is preliminary data.</text>
</comment>
<dbReference type="OMA" id="STTIHCW"/>
<protein>
    <submittedName>
        <fullName evidence="2">Alpha/beta hydrolase</fullName>
    </submittedName>
</protein>
<dbReference type="SUPFAM" id="SSF53474">
    <property type="entry name" value="alpha/beta-Hydrolases"/>
    <property type="match status" value="1"/>
</dbReference>
<dbReference type="InterPro" id="IPR029058">
    <property type="entry name" value="AB_hydrolase_fold"/>
</dbReference>
<dbReference type="RefSeq" id="WP_011242056.1">
    <property type="nucleotide sequence ID" value="NZ_JABXIY010000023.1"/>
</dbReference>
<evidence type="ECO:0000313" key="3">
    <source>
        <dbReference type="Proteomes" id="UP000565723"/>
    </source>
</evidence>
<dbReference type="PANTHER" id="PTHR43798">
    <property type="entry name" value="MONOACYLGLYCEROL LIPASE"/>
    <property type="match status" value="1"/>
</dbReference>
<reference evidence="2 3" key="1">
    <citation type="journal article" date="2020" name="Proc. Natl. Acad. Sci. U.S.A.">
        <title>Ecological drivers of bacterial community assembly in synthetic phycospheres.</title>
        <authorList>
            <person name="Fu H."/>
            <person name="Uchimiya M."/>
            <person name="Gore J."/>
            <person name="Moran M.A."/>
        </authorList>
    </citation>
    <scope>NUCLEOTIDE SEQUENCE [LARGE SCALE GENOMIC DNA]</scope>
    <source>
        <strain evidence="2">HF-Din03</strain>
    </source>
</reference>
<proteinExistence type="predicted"/>